<evidence type="ECO:0000313" key="1">
    <source>
        <dbReference type="EMBL" id="HBU52204.1"/>
    </source>
</evidence>
<proteinExistence type="predicted"/>
<evidence type="ECO:0008006" key="3">
    <source>
        <dbReference type="Google" id="ProtNLM"/>
    </source>
</evidence>
<dbReference type="EMBL" id="DONK01000198">
    <property type="protein sequence ID" value="HBU52204.1"/>
    <property type="molecule type" value="Genomic_DNA"/>
</dbReference>
<organism evidence="1 2">
    <name type="scientific">Alteromonas australica</name>
    <dbReference type="NCBI Taxonomy" id="589873"/>
    <lineage>
        <taxon>Bacteria</taxon>
        <taxon>Pseudomonadati</taxon>
        <taxon>Pseudomonadota</taxon>
        <taxon>Gammaproteobacteria</taxon>
        <taxon>Alteromonadales</taxon>
        <taxon>Alteromonadaceae</taxon>
        <taxon>Alteromonas/Salinimonas group</taxon>
        <taxon>Alteromonas</taxon>
    </lineage>
</organism>
<dbReference type="AlphaFoldDB" id="A0A358E0Y1"/>
<reference evidence="1 2" key="1">
    <citation type="journal article" date="2018" name="Nat. Biotechnol.">
        <title>A standardized bacterial taxonomy based on genome phylogeny substantially revises the tree of life.</title>
        <authorList>
            <person name="Parks D.H."/>
            <person name="Chuvochina M."/>
            <person name="Waite D.W."/>
            <person name="Rinke C."/>
            <person name="Skarshewski A."/>
            <person name="Chaumeil P.A."/>
            <person name="Hugenholtz P."/>
        </authorList>
    </citation>
    <scope>NUCLEOTIDE SEQUENCE [LARGE SCALE GENOMIC DNA]</scope>
    <source>
        <strain evidence="1">UBA11621</strain>
    </source>
</reference>
<dbReference type="RefSeq" id="WP_272965300.1">
    <property type="nucleotide sequence ID" value="NZ_CALBIY010000020.1"/>
</dbReference>
<name>A0A358E0Y1_9ALTE</name>
<dbReference type="Proteomes" id="UP000264779">
    <property type="component" value="Unassembled WGS sequence"/>
</dbReference>
<comment type="caution">
    <text evidence="1">The sequence shown here is derived from an EMBL/GenBank/DDBJ whole genome shotgun (WGS) entry which is preliminary data.</text>
</comment>
<sequence length="135" mass="14155">MAGELNGTQVLIKRGTSTIVGQMECTLTFNGTPIDISNKSHQDWVALLSGELAGKQLQVAGTLVYNSDASYKQVRADAITGTQADYSIVYGDTGEAFSCKMVPTGLSDALPMGDKVTTSLTFLSSEEVSHTAASA</sequence>
<gene>
    <name evidence="1" type="ORF">DEB45_13180</name>
</gene>
<evidence type="ECO:0000313" key="2">
    <source>
        <dbReference type="Proteomes" id="UP000264779"/>
    </source>
</evidence>
<accession>A0A358E0Y1</accession>
<protein>
    <recommendedName>
        <fullName evidence="3">Phage tail protein</fullName>
    </recommendedName>
</protein>